<dbReference type="AlphaFoldDB" id="A0A429Y204"/>
<dbReference type="RefSeq" id="WP_126049607.1">
    <property type="nucleotide sequence ID" value="NZ_QYTV02000003.1"/>
</dbReference>
<proteinExistence type="inferred from homology"/>
<keyword evidence="7" id="KW-0812">Transmembrane</keyword>
<dbReference type="Proteomes" id="UP000287156">
    <property type="component" value="Unassembled WGS sequence"/>
</dbReference>
<evidence type="ECO:0000259" key="8">
    <source>
        <dbReference type="PROSITE" id="PS50111"/>
    </source>
</evidence>
<comment type="similarity">
    <text evidence="5">Belongs to the methyl-accepting chemotaxis (MCP) protein family.</text>
</comment>
<dbReference type="InterPro" id="IPR003660">
    <property type="entry name" value="HAMP_dom"/>
</dbReference>
<dbReference type="Pfam" id="PF12729">
    <property type="entry name" value="4HB_MCP_1"/>
    <property type="match status" value="1"/>
</dbReference>
<evidence type="ECO:0000259" key="9">
    <source>
        <dbReference type="PROSITE" id="PS50885"/>
    </source>
</evidence>
<dbReference type="SMART" id="SM00283">
    <property type="entry name" value="MA"/>
    <property type="match status" value="1"/>
</dbReference>
<name>A0A429Y204_9BACI</name>
<dbReference type="GO" id="GO:0006935">
    <property type="term" value="P:chemotaxis"/>
    <property type="evidence" value="ECO:0007669"/>
    <property type="project" value="UniProtKB-ARBA"/>
</dbReference>
<dbReference type="Pfam" id="PF00672">
    <property type="entry name" value="HAMP"/>
    <property type="match status" value="1"/>
</dbReference>
<dbReference type="CDD" id="cd11386">
    <property type="entry name" value="MCP_signal"/>
    <property type="match status" value="1"/>
</dbReference>
<dbReference type="Pfam" id="PF00015">
    <property type="entry name" value="MCPsignal"/>
    <property type="match status" value="1"/>
</dbReference>
<accession>A0A429Y204</accession>
<dbReference type="GO" id="GO:0007165">
    <property type="term" value="P:signal transduction"/>
    <property type="evidence" value="ECO:0007669"/>
    <property type="project" value="UniProtKB-KW"/>
</dbReference>
<feature type="domain" description="Methyl-accepting transducer" evidence="8">
    <location>
        <begin position="274"/>
        <end position="517"/>
    </location>
</feature>
<dbReference type="PANTHER" id="PTHR32089:SF112">
    <property type="entry name" value="LYSOZYME-LIKE PROTEIN-RELATED"/>
    <property type="match status" value="1"/>
</dbReference>
<feature type="transmembrane region" description="Helical" evidence="7">
    <location>
        <begin position="195"/>
        <end position="220"/>
    </location>
</feature>
<dbReference type="OrthoDB" id="107771at2"/>
<organism evidence="10 11">
    <name type="scientific">Siminovitchia acidinfaciens</name>
    <dbReference type="NCBI Taxonomy" id="2321395"/>
    <lineage>
        <taxon>Bacteria</taxon>
        <taxon>Bacillati</taxon>
        <taxon>Bacillota</taxon>
        <taxon>Bacilli</taxon>
        <taxon>Bacillales</taxon>
        <taxon>Bacillaceae</taxon>
        <taxon>Siminovitchia</taxon>
    </lineage>
</organism>
<gene>
    <name evidence="10" type="ORF">D4T97_008440</name>
</gene>
<protein>
    <submittedName>
        <fullName evidence="10">Methyl-accepting chemotaxis protein</fullName>
    </submittedName>
</protein>
<evidence type="ECO:0000313" key="11">
    <source>
        <dbReference type="Proteomes" id="UP000287156"/>
    </source>
</evidence>
<dbReference type="GO" id="GO:0005886">
    <property type="term" value="C:plasma membrane"/>
    <property type="evidence" value="ECO:0007669"/>
    <property type="project" value="UniProtKB-SubCell"/>
</dbReference>
<dbReference type="PROSITE" id="PS50885">
    <property type="entry name" value="HAMP"/>
    <property type="match status" value="1"/>
</dbReference>
<keyword evidence="11" id="KW-1185">Reference proteome</keyword>
<dbReference type="SUPFAM" id="SSF58104">
    <property type="entry name" value="Methyl-accepting chemotaxis protein (MCP) signaling domain"/>
    <property type="match status" value="1"/>
</dbReference>
<dbReference type="PROSITE" id="PS50111">
    <property type="entry name" value="CHEMOTAXIS_TRANSDUC_2"/>
    <property type="match status" value="1"/>
</dbReference>
<comment type="caution">
    <text evidence="10">The sequence shown here is derived from an EMBL/GenBank/DDBJ whole genome shotgun (WGS) entry which is preliminary data.</text>
</comment>
<dbReference type="PANTHER" id="PTHR32089">
    <property type="entry name" value="METHYL-ACCEPTING CHEMOTAXIS PROTEIN MCPB"/>
    <property type="match status" value="1"/>
</dbReference>
<evidence type="ECO:0000256" key="4">
    <source>
        <dbReference type="ARBA" id="ARBA00023224"/>
    </source>
</evidence>
<keyword evidence="4 6" id="KW-0807">Transducer</keyword>
<dbReference type="EMBL" id="QYTV02000003">
    <property type="protein sequence ID" value="RST75272.1"/>
    <property type="molecule type" value="Genomic_DNA"/>
</dbReference>
<keyword evidence="7" id="KW-1133">Transmembrane helix</keyword>
<keyword evidence="3 7" id="KW-0472">Membrane</keyword>
<dbReference type="SMART" id="SM00304">
    <property type="entry name" value="HAMP"/>
    <property type="match status" value="1"/>
</dbReference>
<dbReference type="InterPro" id="IPR024478">
    <property type="entry name" value="HlyB_4HB_MCP"/>
</dbReference>
<evidence type="ECO:0000313" key="10">
    <source>
        <dbReference type="EMBL" id="RST75272.1"/>
    </source>
</evidence>
<comment type="subcellular location">
    <subcellularLocation>
        <location evidence="1">Cell membrane</location>
    </subcellularLocation>
</comment>
<keyword evidence="2" id="KW-1003">Cell membrane</keyword>
<dbReference type="InterPro" id="IPR004089">
    <property type="entry name" value="MCPsignal_dom"/>
</dbReference>
<evidence type="ECO:0000256" key="6">
    <source>
        <dbReference type="PROSITE-ProRule" id="PRU00284"/>
    </source>
</evidence>
<evidence type="ECO:0000256" key="7">
    <source>
        <dbReference type="SAM" id="Phobius"/>
    </source>
</evidence>
<feature type="domain" description="HAMP" evidence="9">
    <location>
        <begin position="217"/>
        <end position="269"/>
    </location>
</feature>
<reference evidence="10" key="1">
    <citation type="submission" date="2018-12" db="EMBL/GenBank/DDBJ databases">
        <authorList>
            <person name="Sun L."/>
            <person name="Chen Z."/>
        </authorList>
    </citation>
    <scope>NUCLEOTIDE SEQUENCE [LARGE SCALE GENOMIC DNA]</scope>
    <source>
        <strain evidence="10">3-2-2</strain>
    </source>
</reference>
<dbReference type="CDD" id="cd06225">
    <property type="entry name" value="HAMP"/>
    <property type="match status" value="1"/>
</dbReference>
<evidence type="ECO:0000256" key="1">
    <source>
        <dbReference type="ARBA" id="ARBA00004236"/>
    </source>
</evidence>
<evidence type="ECO:0000256" key="5">
    <source>
        <dbReference type="ARBA" id="ARBA00029447"/>
    </source>
</evidence>
<evidence type="ECO:0000256" key="2">
    <source>
        <dbReference type="ARBA" id="ARBA00022475"/>
    </source>
</evidence>
<evidence type="ECO:0000256" key="3">
    <source>
        <dbReference type="ARBA" id="ARBA00023136"/>
    </source>
</evidence>
<dbReference type="FunFam" id="1.10.287.950:FF:000001">
    <property type="entry name" value="Methyl-accepting chemotaxis sensory transducer"/>
    <property type="match status" value="1"/>
</dbReference>
<sequence>MRWFLNRKTSFKLLSAFILIAVILAGVSTYAMLNMKQLRGNVWMTYEKTLVPMSHLTQAQIDLYKLEILWQDIALSESKSDNKGKLEQIKTLRQDIEKNVNIYADVYLDFGEEIQQEGERFRKEFTLNFNYYNKVYDEAIKSVSADRSSFQQRDGELSKLHEGVAKYIEEIKAVDMEINGEEYIATGKAYSMSTIILIIISILTFAICIAFGVLLTRTIARPVNEMKNLMEKVAEGDLTETANIQTKDEIGILAQSFNTMVLNMRATVQNILGAAENLSASSEQVSASTDEIASASANQANAAQTMNELFSELSEAIHAVAQNTEQAAELSNKTIQLAQDGEKVVLSSVDGANVVSEQMARLEEDSNRIGEIIEVIDDIADQTNLLALNAAIEAARAGEQGRGFAVVADEVRKLAERSGEATKQITTIIKGMQENTAKSVESVQEGLVYTKQSGEAFENIITMVNDTGNKVTEIAGASEEQAAQSAEVMTFIESISAATEEASASSEETATTANALTELAEELNASVSTFKLT</sequence>
<dbReference type="Gene3D" id="1.10.287.950">
    <property type="entry name" value="Methyl-accepting chemotaxis protein"/>
    <property type="match status" value="1"/>
</dbReference>